<dbReference type="SMART" id="SM00225">
    <property type="entry name" value="BTB"/>
    <property type="match status" value="1"/>
</dbReference>
<evidence type="ECO:0000259" key="2">
    <source>
        <dbReference type="PROSITE" id="PS50097"/>
    </source>
</evidence>
<comment type="caution">
    <text evidence="3">The sequence shown here is derived from an EMBL/GenBank/DDBJ whole genome shotgun (WGS) entry which is preliminary data.</text>
</comment>
<feature type="region of interest" description="Disordered" evidence="1">
    <location>
        <begin position="242"/>
        <end position="261"/>
    </location>
</feature>
<dbReference type="Gene3D" id="3.30.710.10">
    <property type="entry name" value="Potassium Channel Kv1.1, Chain A"/>
    <property type="match status" value="1"/>
</dbReference>
<sequence>MSASESPCSPLFSSPDADLELLSSDKVLFKVHRKNLKFHSDVFAAMFSAAHADREGAAPIELSEPSAVLELLFQYMYRQPQPALRAVPFTVCAQLAEAAQKYLVYSAMPILQQKMRDNIDQEPLEVLAFALRHDLAALANDAGRKSLGIPLKKAAAVMSAEAFIKWAIFYDEWHAEARTSLQKAIRGLKCNCGVYVTSGGPDVQEAMRLLRNPSLGYERRDAGYLRGTMLNGNVNYLDRQLNPPPPTASGILRGPERDALI</sequence>
<dbReference type="EMBL" id="JACAZF010000015">
    <property type="protein sequence ID" value="KAF7290161.1"/>
    <property type="molecule type" value="Genomic_DNA"/>
</dbReference>
<dbReference type="InterPro" id="IPR000210">
    <property type="entry name" value="BTB/POZ_dom"/>
</dbReference>
<dbReference type="CDD" id="cd18186">
    <property type="entry name" value="BTB_POZ_ZBTB_KLHL-like"/>
    <property type="match status" value="1"/>
</dbReference>
<organism evidence="3 4">
    <name type="scientific">Mycena indigotica</name>
    <dbReference type="NCBI Taxonomy" id="2126181"/>
    <lineage>
        <taxon>Eukaryota</taxon>
        <taxon>Fungi</taxon>
        <taxon>Dikarya</taxon>
        <taxon>Basidiomycota</taxon>
        <taxon>Agaricomycotina</taxon>
        <taxon>Agaricomycetes</taxon>
        <taxon>Agaricomycetidae</taxon>
        <taxon>Agaricales</taxon>
        <taxon>Marasmiineae</taxon>
        <taxon>Mycenaceae</taxon>
        <taxon>Mycena</taxon>
    </lineage>
</organism>
<dbReference type="RefSeq" id="XP_037213739.1">
    <property type="nucleotide sequence ID" value="XM_037369743.1"/>
</dbReference>
<accession>A0A8H6VSA1</accession>
<protein>
    <recommendedName>
        <fullName evidence="2">BTB domain-containing protein</fullName>
    </recommendedName>
</protein>
<proteinExistence type="predicted"/>
<name>A0A8H6VSA1_9AGAR</name>
<dbReference type="Proteomes" id="UP000636479">
    <property type="component" value="Unassembled WGS sequence"/>
</dbReference>
<gene>
    <name evidence="3" type="ORF">MIND_01329300</name>
</gene>
<keyword evidence="4" id="KW-1185">Reference proteome</keyword>
<dbReference type="PROSITE" id="PS50097">
    <property type="entry name" value="BTB"/>
    <property type="match status" value="1"/>
</dbReference>
<reference evidence="3" key="1">
    <citation type="submission" date="2020-05" db="EMBL/GenBank/DDBJ databases">
        <title>Mycena genomes resolve the evolution of fungal bioluminescence.</title>
        <authorList>
            <person name="Tsai I.J."/>
        </authorList>
    </citation>
    <scope>NUCLEOTIDE SEQUENCE</scope>
    <source>
        <strain evidence="3">171206Taipei</strain>
    </source>
</reference>
<dbReference type="SUPFAM" id="SSF54695">
    <property type="entry name" value="POZ domain"/>
    <property type="match status" value="1"/>
</dbReference>
<evidence type="ECO:0000313" key="3">
    <source>
        <dbReference type="EMBL" id="KAF7290161.1"/>
    </source>
</evidence>
<dbReference type="InterPro" id="IPR011333">
    <property type="entry name" value="SKP1/BTB/POZ_sf"/>
</dbReference>
<dbReference type="GeneID" id="59352259"/>
<dbReference type="AlphaFoldDB" id="A0A8H6VSA1"/>
<dbReference type="Pfam" id="PF00651">
    <property type="entry name" value="BTB"/>
    <property type="match status" value="1"/>
</dbReference>
<dbReference type="OrthoDB" id="3184970at2759"/>
<evidence type="ECO:0000313" key="4">
    <source>
        <dbReference type="Proteomes" id="UP000636479"/>
    </source>
</evidence>
<evidence type="ECO:0000256" key="1">
    <source>
        <dbReference type="SAM" id="MobiDB-lite"/>
    </source>
</evidence>
<feature type="domain" description="BTB" evidence="2">
    <location>
        <begin position="17"/>
        <end position="77"/>
    </location>
</feature>